<feature type="region of interest" description="Disordered" evidence="6">
    <location>
        <begin position="266"/>
        <end position="289"/>
    </location>
</feature>
<feature type="region of interest" description="Disordered" evidence="6">
    <location>
        <begin position="1"/>
        <end position="48"/>
    </location>
</feature>
<keyword evidence="1" id="KW-0479">Metal-binding</keyword>
<evidence type="ECO:0000256" key="1">
    <source>
        <dbReference type="ARBA" id="ARBA00022723"/>
    </source>
</evidence>
<evidence type="ECO:0000256" key="4">
    <source>
        <dbReference type="ARBA" id="ARBA00022833"/>
    </source>
</evidence>
<organism evidence="8 9">
    <name type="scientific">Ramazzottius varieornatus</name>
    <name type="common">Water bear</name>
    <name type="synonym">Tardigrade</name>
    <dbReference type="NCBI Taxonomy" id="947166"/>
    <lineage>
        <taxon>Eukaryota</taxon>
        <taxon>Metazoa</taxon>
        <taxon>Ecdysozoa</taxon>
        <taxon>Tardigrada</taxon>
        <taxon>Eutardigrada</taxon>
        <taxon>Parachela</taxon>
        <taxon>Hypsibioidea</taxon>
        <taxon>Ramazzottiidae</taxon>
        <taxon>Ramazzottius</taxon>
    </lineage>
</organism>
<dbReference type="InterPro" id="IPR050688">
    <property type="entry name" value="Zinc_finger/UBP_domain"/>
</dbReference>
<feature type="region of interest" description="Disordered" evidence="6">
    <location>
        <begin position="564"/>
        <end position="601"/>
    </location>
</feature>
<name>A0A1D1VA98_RAMVA</name>
<dbReference type="EMBL" id="BDGG01000004">
    <property type="protein sequence ID" value="GAU98564.1"/>
    <property type="molecule type" value="Genomic_DNA"/>
</dbReference>
<evidence type="ECO:0000256" key="3">
    <source>
        <dbReference type="ARBA" id="ARBA00022771"/>
    </source>
</evidence>
<evidence type="ECO:0000259" key="7">
    <source>
        <dbReference type="PROSITE" id="PS50157"/>
    </source>
</evidence>
<dbReference type="PROSITE" id="PS50157">
    <property type="entry name" value="ZINC_FINGER_C2H2_2"/>
    <property type="match status" value="1"/>
</dbReference>
<evidence type="ECO:0000313" key="8">
    <source>
        <dbReference type="EMBL" id="GAU98564.1"/>
    </source>
</evidence>
<feature type="compositionally biased region" description="Low complexity" evidence="6">
    <location>
        <begin position="167"/>
        <end position="184"/>
    </location>
</feature>
<feature type="compositionally biased region" description="Low complexity" evidence="6">
    <location>
        <begin position="525"/>
        <end position="545"/>
    </location>
</feature>
<keyword evidence="4" id="KW-0862">Zinc</keyword>
<evidence type="ECO:0000256" key="2">
    <source>
        <dbReference type="ARBA" id="ARBA00022737"/>
    </source>
</evidence>
<feature type="region of interest" description="Disordered" evidence="6">
    <location>
        <begin position="1005"/>
        <end position="1034"/>
    </location>
</feature>
<feature type="compositionally biased region" description="Low complexity" evidence="6">
    <location>
        <begin position="582"/>
        <end position="601"/>
    </location>
</feature>
<evidence type="ECO:0000313" key="9">
    <source>
        <dbReference type="Proteomes" id="UP000186922"/>
    </source>
</evidence>
<keyword evidence="3 5" id="KW-0863">Zinc-finger</keyword>
<feature type="domain" description="C2H2-type" evidence="7">
    <location>
        <begin position="1121"/>
        <end position="1149"/>
    </location>
</feature>
<dbReference type="STRING" id="947166.A0A1D1VA98"/>
<dbReference type="PANTHER" id="PTHR24403:SF67">
    <property type="entry name" value="FI01116P-RELATED"/>
    <property type="match status" value="1"/>
</dbReference>
<feature type="region of interest" description="Disordered" evidence="6">
    <location>
        <begin position="463"/>
        <end position="490"/>
    </location>
</feature>
<evidence type="ECO:0000256" key="5">
    <source>
        <dbReference type="PROSITE-ProRule" id="PRU00042"/>
    </source>
</evidence>
<feature type="compositionally biased region" description="Pro residues" evidence="6">
    <location>
        <begin position="185"/>
        <end position="195"/>
    </location>
</feature>
<feature type="compositionally biased region" description="Low complexity" evidence="6">
    <location>
        <begin position="100"/>
        <end position="111"/>
    </location>
</feature>
<dbReference type="PANTHER" id="PTHR24403">
    <property type="entry name" value="ZINC FINGER PROTEIN"/>
    <property type="match status" value="1"/>
</dbReference>
<dbReference type="PROSITE" id="PS00028">
    <property type="entry name" value="ZINC_FINGER_C2H2_1"/>
    <property type="match status" value="3"/>
</dbReference>
<dbReference type="GO" id="GO:0010468">
    <property type="term" value="P:regulation of gene expression"/>
    <property type="evidence" value="ECO:0007669"/>
    <property type="project" value="TreeGrafter"/>
</dbReference>
<feature type="region of interest" description="Disordered" evidence="6">
    <location>
        <begin position="89"/>
        <end position="154"/>
    </location>
</feature>
<dbReference type="InterPro" id="IPR013087">
    <property type="entry name" value="Znf_C2H2_type"/>
</dbReference>
<comment type="caution">
    <text evidence="8">The sequence shown here is derived from an EMBL/GenBank/DDBJ whole genome shotgun (WGS) entry which is preliminary data.</text>
</comment>
<feature type="compositionally biased region" description="Basic and acidic residues" evidence="6">
    <location>
        <begin position="199"/>
        <end position="223"/>
    </location>
</feature>
<feature type="region of interest" description="Disordered" evidence="6">
    <location>
        <begin position="167"/>
        <end position="223"/>
    </location>
</feature>
<sequence length="1176" mass="129380">MDFQTLGRRMESPLPEPHRSSHASSSDGPPSSSAHTSKLDAIFAKNQPNRLISSDLRSISAYRNFQQPPPSQNLNGNFGRSVIHRTGAISMETRPQNGRSTLPTSMSTTTSNGSPSTFRLPERPGNPIGPQRTIQPSIRNPPSYASLAQRSSMQKTFGQMPVNLHQRSSVVRSPSNSSPNRPLRFAPPLPAPPTPNRSDSPKHREYKIHSDPMSERSRTKHDPDTLAKISELAKITRDSIPMLPLEDDEEQKSPSVSRLAAISRSNATGNERSLMPPPRPRVFSDSGREVNKSVYPNGSQVPSAEAMTAAASSALGIQVEVVSRLVPTPPSPACFQKARFAAIQEPNLGFSTFESALAFLSLDEPPLNPLEIESSKEVLISVFGPKMTLYRCGGCDSSFVFRNIFSDHFYRGIVAYRLRCSHCKDILPFSNVCQVKDHVKSHGYTVKDCKGFILTVAETSEDIVKPPPSPPAALVPGSPTLPSSPLPVKPSTLLTDAETIPQNTQSASPKLTVGQLINRSYLIQSTQSPNNSSPSTSQSPLTPQTKPVSSPVTANRLLFNMLESTPKTNVNVQPNSPGETRSTPSPHVQSVQSPRPSVVTSGPLRASAAEALQHLRLRQQHSLALARMQEEYSKANDLTKVVTRPTISVGQILHAEVNNSFGARPSAGSRPSTSQNVHPVLESSLRQRMVRDAPAQGFVPTGAKNVCSYCCAPFDSLQGLTHHFQRVKDGLKDTAESVKQYECKDCNVICCNSCSFEAHKQLHRLTRNDAMTAYCPECGLKLTSREEITSHVERRCVHWCRALFSSFTCGGVNCNFTSSKQEDYFAHLVNEHSGQPDGKNVCPVCRVQITGPRVELMQHLTSVAICRQRVLQQRNYFFAYRCTYCPQSDAPVYETKAAMRDHILSNHSENLSSVPQPSSNQRELQAILGRPPVSSMQAPQRKRIVTFSEFESSQKRTGASNGNAHSGNPQSDVRPSGRDVETVLIAGTPHVVQRSVISRPNVIHRGHGVSADPSPQLQRLHSSKRPAEEESFVQTIPKRARRTNYTCRGCAFECSTEEEFVLHAESRHPNETHIRLQRNLTDPRYSCKVCESVHGPLFTCDSASVFHDHVRTAHPARETSFQCSECALQLLSLNVLLMHFRVVHDIADPNCFLTTSAFYAGTKIARLVENNANSSI</sequence>
<feature type="region of interest" description="Disordered" evidence="6">
    <location>
        <begin position="525"/>
        <end position="550"/>
    </location>
</feature>
<evidence type="ECO:0000256" key="6">
    <source>
        <dbReference type="SAM" id="MobiDB-lite"/>
    </source>
</evidence>
<feature type="compositionally biased region" description="Basic and acidic residues" evidence="6">
    <location>
        <begin position="8"/>
        <end position="19"/>
    </location>
</feature>
<dbReference type="GO" id="GO:0008270">
    <property type="term" value="F:zinc ion binding"/>
    <property type="evidence" value="ECO:0007669"/>
    <property type="project" value="UniProtKB-KW"/>
</dbReference>
<dbReference type="Proteomes" id="UP000186922">
    <property type="component" value="Unassembled WGS sequence"/>
</dbReference>
<feature type="compositionally biased region" description="Polar residues" evidence="6">
    <location>
        <begin position="949"/>
        <end position="973"/>
    </location>
</feature>
<accession>A0A1D1VA98</accession>
<feature type="region of interest" description="Disordered" evidence="6">
    <location>
        <begin position="948"/>
        <end position="977"/>
    </location>
</feature>
<reference evidence="8 9" key="1">
    <citation type="journal article" date="2016" name="Nat. Commun.">
        <title>Extremotolerant tardigrade genome and improved radiotolerance of human cultured cells by tardigrade-unique protein.</title>
        <authorList>
            <person name="Hashimoto T."/>
            <person name="Horikawa D.D."/>
            <person name="Saito Y."/>
            <person name="Kuwahara H."/>
            <person name="Kozuka-Hata H."/>
            <person name="Shin-I T."/>
            <person name="Minakuchi Y."/>
            <person name="Ohishi K."/>
            <person name="Motoyama A."/>
            <person name="Aizu T."/>
            <person name="Enomoto A."/>
            <person name="Kondo K."/>
            <person name="Tanaka S."/>
            <person name="Hara Y."/>
            <person name="Koshikawa S."/>
            <person name="Sagara H."/>
            <person name="Miura T."/>
            <person name="Yokobori S."/>
            <person name="Miyagawa K."/>
            <person name="Suzuki Y."/>
            <person name="Kubo T."/>
            <person name="Oyama M."/>
            <person name="Kohara Y."/>
            <person name="Fujiyama A."/>
            <person name="Arakawa K."/>
            <person name="Katayama T."/>
            <person name="Toyoda A."/>
            <person name="Kunieda T."/>
        </authorList>
    </citation>
    <scope>NUCLEOTIDE SEQUENCE [LARGE SCALE GENOMIC DNA]</scope>
    <source>
        <strain evidence="8 9">YOKOZUNA-1</strain>
    </source>
</reference>
<feature type="compositionally biased region" description="Low complexity" evidence="6">
    <location>
        <begin position="22"/>
        <end position="36"/>
    </location>
</feature>
<keyword evidence="9" id="KW-1185">Reference proteome</keyword>
<proteinExistence type="predicted"/>
<keyword evidence="2" id="KW-0677">Repeat</keyword>
<dbReference type="OrthoDB" id="10069414at2759"/>
<dbReference type="GO" id="GO:0005634">
    <property type="term" value="C:nucleus"/>
    <property type="evidence" value="ECO:0007669"/>
    <property type="project" value="TreeGrafter"/>
</dbReference>
<dbReference type="SMART" id="SM00355">
    <property type="entry name" value="ZnF_C2H2"/>
    <property type="match status" value="9"/>
</dbReference>
<dbReference type="AlphaFoldDB" id="A0A1D1VA98"/>
<gene>
    <name evidence="8" type="primary">RvY_09693-1</name>
    <name evidence="8" type="synonym">RvY_09693.1</name>
    <name evidence="8" type="ORF">RvY_09693</name>
</gene>
<protein>
    <recommendedName>
        <fullName evidence="7">C2H2-type domain-containing protein</fullName>
    </recommendedName>
</protein>
<feature type="compositionally biased region" description="Polar residues" evidence="6">
    <location>
        <begin position="564"/>
        <end position="581"/>
    </location>
</feature>